<dbReference type="Pfam" id="PF04909">
    <property type="entry name" value="Amidohydro_2"/>
    <property type="match status" value="1"/>
</dbReference>
<dbReference type="Proteomes" id="UP000612282">
    <property type="component" value="Unassembled WGS sequence"/>
</dbReference>
<evidence type="ECO:0000256" key="1">
    <source>
        <dbReference type="ARBA" id="ARBA00023239"/>
    </source>
</evidence>
<dbReference type="RefSeq" id="WP_203807031.1">
    <property type="nucleotide sequence ID" value="NZ_BAAAQE010000105.1"/>
</dbReference>
<name>A0ABQ3XP65_9ACTN</name>
<dbReference type="InterPro" id="IPR006680">
    <property type="entry name" value="Amidohydro-rel"/>
</dbReference>
<keyword evidence="4" id="KW-1185">Reference proteome</keyword>
<evidence type="ECO:0000259" key="2">
    <source>
        <dbReference type="Pfam" id="PF04909"/>
    </source>
</evidence>
<dbReference type="Gene3D" id="3.20.20.140">
    <property type="entry name" value="Metal-dependent hydrolases"/>
    <property type="match status" value="1"/>
</dbReference>
<evidence type="ECO:0000313" key="4">
    <source>
        <dbReference type="Proteomes" id="UP000612282"/>
    </source>
</evidence>
<feature type="domain" description="Amidohydrolase-related" evidence="2">
    <location>
        <begin position="4"/>
        <end position="285"/>
    </location>
</feature>
<dbReference type="EMBL" id="BOMG01000105">
    <property type="protein sequence ID" value="GID60217.1"/>
    <property type="molecule type" value="Genomic_DNA"/>
</dbReference>
<dbReference type="PANTHER" id="PTHR21240:SF28">
    <property type="entry name" value="ISO-OROTATE DECARBOXYLASE (EUROFUNG)"/>
    <property type="match status" value="1"/>
</dbReference>
<comment type="caution">
    <text evidence="3">The sequence shown here is derived from an EMBL/GenBank/DDBJ whole genome shotgun (WGS) entry which is preliminary data.</text>
</comment>
<accession>A0ABQ3XP65</accession>
<gene>
    <name evidence="3" type="ORF">Aco03nite_086210</name>
</gene>
<protein>
    <submittedName>
        <fullName evidence="3">Amidohydrolase</fullName>
    </submittedName>
</protein>
<keyword evidence="1" id="KW-0456">Lyase</keyword>
<dbReference type="InterPro" id="IPR032466">
    <property type="entry name" value="Metal_Hydrolase"/>
</dbReference>
<dbReference type="PANTHER" id="PTHR21240">
    <property type="entry name" value="2-AMINO-3-CARBOXYLMUCONATE-6-SEMIALDEHYDE DECARBOXYLASE"/>
    <property type="match status" value="1"/>
</dbReference>
<dbReference type="InterPro" id="IPR032465">
    <property type="entry name" value="ACMSD"/>
</dbReference>
<proteinExistence type="predicted"/>
<dbReference type="SUPFAM" id="SSF51556">
    <property type="entry name" value="Metallo-dependent hydrolases"/>
    <property type="match status" value="1"/>
</dbReference>
<organism evidence="3 4">
    <name type="scientific">Actinoplanes couchii</name>
    <dbReference type="NCBI Taxonomy" id="403638"/>
    <lineage>
        <taxon>Bacteria</taxon>
        <taxon>Bacillati</taxon>
        <taxon>Actinomycetota</taxon>
        <taxon>Actinomycetes</taxon>
        <taxon>Micromonosporales</taxon>
        <taxon>Micromonosporaceae</taxon>
        <taxon>Actinoplanes</taxon>
    </lineage>
</organism>
<sequence>MTVVDLHAHHLPARLGDRFTELSGARFPLRHSDDQSRRIADLDTAGVDVQVLGLGAVQPYWPDRAAAVAGAGFANDLYAETAAASAGRLRAFGAVPLPHPDEAAAEAVRCLDELGFDGIGLGCSAAGLPLDDPRFDPLWAELDARGAIAYLHPGVANTGLVGVEEYPFLLGPVFGSPAEQAVAVARLALKGTLARFPNVRWVVCGMGGSLLVSRSKLADSLERGRRHAESHDPDTILALLRDRVWYDTSAIDAVLTLAARQAGVVDRLVLGSDAPWGSATRTLAAMRDHLSPAEVAGVLARGAQVMASSAMGG</sequence>
<evidence type="ECO:0000313" key="3">
    <source>
        <dbReference type="EMBL" id="GID60217.1"/>
    </source>
</evidence>
<reference evidence="3 4" key="1">
    <citation type="submission" date="2021-01" db="EMBL/GenBank/DDBJ databases">
        <title>Whole genome shotgun sequence of Actinoplanes couchii NBRC 106145.</title>
        <authorList>
            <person name="Komaki H."/>
            <person name="Tamura T."/>
        </authorList>
    </citation>
    <scope>NUCLEOTIDE SEQUENCE [LARGE SCALE GENOMIC DNA]</scope>
    <source>
        <strain evidence="3 4">NBRC 106145</strain>
    </source>
</reference>